<dbReference type="HOGENOM" id="CLU_2246215_0_0_7"/>
<feature type="chain" id="PRO_5003011279" description="Secreted protein" evidence="1">
    <location>
        <begin position="19"/>
        <end position="104"/>
    </location>
</feature>
<protein>
    <recommendedName>
        <fullName evidence="4">Secreted protein</fullName>
    </recommendedName>
</protein>
<evidence type="ECO:0000256" key="1">
    <source>
        <dbReference type="SAM" id="SignalP"/>
    </source>
</evidence>
<dbReference type="AlphaFoldDB" id="D0LIP2"/>
<dbReference type="EMBL" id="CP001804">
    <property type="protein sequence ID" value="ACY18398.1"/>
    <property type="molecule type" value="Genomic_DNA"/>
</dbReference>
<gene>
    <name evidence="2" type="ordered locus">Hoch_5923</name>
</gene>
<evidence type="ECO:0008006" key="4">
    <source>
        <dbReference type="Google" id="ProtNLM"/>
    </source>
</evidence>
<reference evidence="2 3" key="1">
    <citation type="journal article" date="2010" name="Stand. Genomic Sci.">
        <title>Complete genome sequence of Haliangium ochraceum type strain (SMP-2).</title>
        <authorList>
            <consortium name="US DOE Joint Genome Institute (JGI-PGF)"/>
            <person name="Ivanova N."/>
            <person name="Daum C."/>
            <person name="Lang E."/>
            <person name="Abt B."/>
            <person name="Kopitz M."/>
            <person name="Saunders E."/>
            <person name="Lapidus A."/>
            <person name="Lucas S."/>
            <person name="Glavina Del Rio T."/>
            <person name="Nolan M."/>
            <person name="Tice H."/>
            <person name="Copeland A."/>
            <person name="Cheng J.F."/>
            <person name="Chen F."/>
            <person name="Bruce D."/>
            <person name="Goodwin L."/>
            <person name="Pitluck S."/>
            <person name="Mavromatis K."/>
            <person name="Pati A."/>
            <person name="Mikhailova N."/>
            <person name="Chen A."/>
            <person name="Palaniappan K."/>
            <person name="Land M."/>
            <person name="Hauser L."/>
            <person name="Chang Y.J."/>
            <person name="Jeffries C.D."/>
            <person name="Detter J.C."/>
            <person name="Brettin T."/>
            <person name="Rohde M."/>
            <person name="Goker M."/>
            <person name="Bristow J."/>
            <person name="Markowitz V."/>
            <person name="Eisen J.A."/>
            <person name="Hugenholtz P."/>
            <person name="Kyrpides N.C."/>
            <person name="Klenk H.P."/>
        </authorList>
    </citation>
    <scope>NUCLEOTIDE SEQUENCE [LARGE SCALE GENOMIC DNA]</scope>
    <source>
        <strain evidence="3">DSM 14365 / CIP 107738 / JCM 11303 / AJ 13395 / SMP-2</strain>
    </source>
</reference>
<dbReference type="KEGG" id="hoh:Hoch_5923"/>
<sequence length="104" mass="11532">MRRLRLALLILFLPLLMAPDCVSYGAGNPLDPSDCAGNVGECLGSRLGLVPGDKWGRSVCTDCLEVCEGEGYWPDRQRTGKDCRWWLYQDVWAVSDEIDAAVEP</sequence>
<keyword evidence="1" id="KW-0732">Signal</keyword>
<evidence type="ECO:0000313" key="3">
    <source>
        <dbReference type="Proteomes" id="UP000001880"/>
    </source>
</evidence>
<feature type="signal peptide" evidence="1">
    <location>
        <begin position="1"/>
        <end position="18"/>
    </location>
</feature>
<proteinExistence type="predicted"/>
<keyword evidence="3" id="KW-1185">Reference proteome</keyword>
<dbReference type="OrthoDB" id="5532966at2"/>
<dbReference type="STRING" id="502025.Hoch_5923"/>
<accession>D0LIP2</accession>
<evidence type="ECO:0000313" key="2">
    <source>
        <dbReference type="EMBL" id="ACY18398.1"/>
    </source>
</evidence>
<dbReference type="Proteomes" id="UP000001880">
    <property type="component" value="Chromosome"/>
</dbReference>
<organism evidence="2 3">
    <name type="scientific">Haliangium ochraceum (strain DSM 14365 / JCM 11303 / SMP-2)</name>
    <dbReference type="NCBI Taxonomy" id="502025"/>
    <lineage>
        <taxon>Bacteria</taxon>
        <taxon>Pseudomonadati</taxon>
        <taxon>Myxococcota</taxon>
        <taxon>Polyangia</taxon>
        <taxon>Haliangiales</taxon>
        <taxon>Kofleriaceae</taxon>
        <taxon>Haliangium</taxon>
    </lineage>
</organism>
<name>D0LIP2_HALO1</name>